<dbReference type="AlphaFoldDB" id="A0A0H3N0P9"/>
<evidence type="ECO:0000313" key="2">
    <source>
        <dbReference type="Proteomes" id="UP000009077"/>
    </source>
</evidence>
<evidence type="ECO:0008006" key="3">
    <source>
        <dbReference type="Google" id="ProtNLM"/>
    </source>
</evidence>
<keyword evidence="2" id="KW-1185">Reference proteome</keyword>
<reference evidence="1 2" key="1">
    <citation type="journal article" date="2009" name="PLoS ONE">
        <title>Rapid evolution of virulence and drug resistance in the emerging zoonotic pathogen Streptococcus suis.</title>
        <authorList>
            <person name="Holden M.T.G."/>
            <person name="Hauser H."/>
            <person name="Sanders M."/>
            <person name="Ngo T.H."/>
            <person name="Cherevach I."/>
            <person name="Cronin A."/>
            <person name="Goodhead I."/>
            <person name="Mungall K."/>
            <person name="Quail M.A."/>
            <person name="Price C."/>
            <person name="Rabbinowitsch E."/>
            <person name="Sharp S."/>
            <person name="Croucher N.J."/>
            <person name="Chieu T.B."/>
            <person name="Mai N.T.H."/>
            <person name="Diep T.S."/>
            <person name="Chinh N.T."/>
            <person name="Kehoe M."/>
            <person name="Leigh J.A."/>
            <person name="Ward P.N."/>
            <person name="Dowson C.G."/>
            <person name="Whatmore A.M."/>
            <person name="Chanter N."/>
            <person name="Iversen P."/>
            <person name="Gottschalk M."/>
            <person name="Slater J.D."/>
            <person name="Smith H.E."/>
            <person name="Spratt B.G."/>
            <person name="Xu J."/>
            <person name="Ye C."/>
            <person name="Bentley S."/>
            <person name="Barrell B.G."/>
            <person name="Schultsz C."/>
            <person name="Maskell D.J."/>
            <person name="Parkhill J."/>
        </authorList>
    </citation>
    <scope>NUCLEOTIDE SEQUENCE [LARGE SCALE GENOMIC DNA]</scope>
    <source>
        <strain evidence="1 2">BM407</strain>
    </source>
</reference>
<protein>
    <recommendedName>
        <fullName evidence="3">Phage protein</fullName>
    </recommendedName>
</protein>
<dbReference type="PATRIC" id="fig|568814.3.peg.1458"/>
<dbReference type="Proteomes" id="UP000009077">
    <property type="component" value="Chromosome"/>
</dbReference>
<accession>A0A0H3N0P9</accession>
<proteinExistence type="predicted"/>
<dbReference type="HOGENOM" id="CLU_2358579_0_0_9"/>
<sequence length="103" mass="12000">MLERKYNMTTLEERYCIERRAFLGQRATRLELLERVIRLELMLMDIADSTLDTDFPEMAVNTTLDHIADFGDEALYLLESLDHDGDYKALWEHTKDTGADNGK</sequence>
<gene>
    <name evidence="1" type="ordered locus">SSUBM407_1420</name>
</gene>
<dbReference type="KEGG" id="ssb:SSUBM407_1420"/>
<organism evidence="1 2">
    <name type="scientific">Streptococcus suis (strain BM407)</name>
    <dbReference type="NCBI Taxonomy" id="568814"/>
    <lineage>
        <taxon>Bacteria</taxon>
        <taxon>Bacillati</taxon>
        <taxon>Bacillota</taxon>
        <taxon>Bacilli</taxon>
        <taxon>Lactobacillales</taxon>
        <taxon>Streptococcaceae</taxon>
        <taxon>Streptococcus</taxon>
    </lineage>
</organism>
<dbReference type="EMBL" id="FM252032">
    <property type="protein sequence ID" value="CAZ56277.1"/>
    <property type="molecule type" value="Genomic_DNA"/>
</dbReference>
<evidence type="ECO:0000313" key="1">
    <source>
        <dbReference type="EMBL" id="CAZ56277.1"/>
    </source>
</evidence>
<name>A0A0H3N0P9_STRS4</name>